<evidence type="ECO:0008006" key="3">
    <source>
        <dbReference type="Google" id="ProtNLM"/>
    </source>
</evidence>
<evidence type="ECO:0000313" key="1">
    <source>
        <dbReference type="EMBL" id="MFD0945941.1"/>
    </source>
</evidence>
<dbReference type="Gene3D" id="3.30.110.70">
    <property type="entry name" value="Hypothetical protein apc22750. Chain B"/>
    <property type="match status" value="1"/>
</dbReference>
<dbReference type="Proteomes" id="UP001596977">
    <property type="component" value="Unassembled WGS sequence"/>
</dbReference>
<gene>
    <name evidence="1" type="ORF">ACFQ1E_06285</name>
</gene>
<dbReference type="EMBL" id="JBHTJG010000002">
    <property type="protein sequence ID" value="MFD0945941.1"/>
    <property type="molecule type" value="Genomic_DNA"/>
</dbReference>
<organism evidence="1 2">
    <name type="scientific">Sphingomonas canadensis</name>
    <dbReference type="NCBI Taxonomy" id="1219257"/>
    <lineage>
        <taxon>Bacteria</taxon>
        <taxon>Pseudomonadati</taxon>
        <taxon>Pseudomonadota</taxon>
        <taxon>Alphaproteobacteria</taxon>
        <taxon>Sphingomonadales</taxon>
        <taxon>Sphingomonadaceae</taxon>
        <taxon>Sphingomonas</taxon>
    </lineage>
</organism>
<comment type="caution">
    <text evidence="1">The sequence shown here is derived from an EMBL/GenBank/DDBJ whole genome shotgun (WGS) entry which is preliminary data.</text>
</comment>
<proteinExistence type="predicted"/>
<accession>A0ABW3H392</accession>
<dbReference type="InterPro" id="IPR035439">
    <property type="entry name" value="UPF0145_dom_sf"/>
</dbReference>
<evidence type="ECO:0000313" key="2">
    <source>
        <dbReference type="Proteomes" id="UP001596977"/>
    </source>
</evidence>
<name>A0ABW3H392_9SPHN</name>
<protein>
    <recommendedName>
        <fullName evidence="3">Heavy metal-binding domain-containing protein</fullName>
    </recommendedName>
</protein>
<dbReference type="RefSeq" id="WP_264943259.1">
    <property type="nucleotide sequence ID" value="NZ_JAPDRA010000002.1"/>
</dbReference>
<dbReference type="SUPFAM" id="SSF117782">
    <property type="entry name" value="YbjQ-like"/>
    <property type="match status" value="1"/>
</dbReference>
<reference evidence="2" key="1">
    <citation type="journal article" date="2019" name="Int. J. Syst. Evol. Microbiol.">
        <title>The Global Catalogue of Microorganisms (GCM) 10K type strain sequencing project: providing services to taxonomists for standard genome sequencing and annotation.</title>
        <authorList>
            <consortium name="The Broad Institute Genomics Platform"/>
            <consortium name="The Broad Institute Genome Sequencing Center for Infectious Disease"/>
            <person name="Wu L."/>
            <person name="Ma J."/>
        </authorList>
    </citation>
    <scope>NUCLEOTIDE SEQUENCE [LARGE SCALE GENOMIC DNA]</scope>
    <source>
        <strain evidence="2">CCUG 62982</strain>
    </source>
</reference>
<keyword evidence="2" id="KW-1185">Reference proteome</keyword>
<sequence length="97" mass="10162">MLTAAGNINQDYEVIGIVHATASRVPEKAGCGSPAGIAIEAAYRDVTGSLQEAAARSGGDALIHVGYDYRMSTQQMGCNGVQPSFEVYAWGTAVKLR</sequence>